<dbReference type="PANTHER" id="PTHR43353">
    <property type="entry name" value="SUCCINATE-SEMIALDEHYDE DEHYDROGENASE, MITOCHONDRIAL"/>
    <property type="match status" value="1"/>
</dbReference>
<accession>A0A1T3WF48</accession>
<dbReference type="InterPro" id="IPR016163">
    <property type="entry name" value="Ald_DH_C"/>
</dbReference>
<comment type="caution">
    <text evidence="3">The sequence shown here is derived from an EMBL/GenBank/DDBJ whole genome shotgun (WGS) entry which is preliminary data.</text>
</comment>
<feature type="non-terminal residue" evidence="3">
    <location>
        <position position="1"/>
    </location>
</feature>
<dbReference type="Proteomes" id="UP000191039">
    <property type="component" value="Unassembled WGS sequence"/>
</dbReference>
<sequence>PSTGYFVEPTLLTGVPADAEILRTEIFGPVAPVVVWENEDQLIEWINDTEYGLAAYVYAGRLQDALRIAERTDAGMVGINRGIVSDPSAPFGGTKQSGLGREGARVGLHEFQETQYFSVGD</sequence>
<dbReference type="GO" id="GO:0009450">
    <property type="term" value="P:gamma-aminobutyric acid catabolic process"/>
    <property type="evidence" value="ECO:0007669"/>
    <property type="project" value="TreeGrafter"/>
</dbReference>
<dbReference type="RefSeq" id="WP_131830427.1">
    <property type="nucleotide sequence ID" value="NZ_MIJD01000194.1"/>
</dbReference>
<dbReference type="Pfam" id="PF00171">
    <property type="entry name" value="Aldedh"/>
    <property type="match status" value="1"/>
</dbReference>
<dbReference type="AlphaFoldDB" id="A0A1T3WF48"/>
<organism evidence="3 4">
    <name type="scientific">Mycolicibacterium diernhoferi</name>
    <dbReference type="NCBI Taxonomy" id="1801"/>
    <lineage>
        <taxon>Bacteria</taxon>
        <taxon>Bacillati</taxon>
        <taxon>Actinomycetota</taxon>
        <taxon>Actinomycetes</taxon>
        <taxon>Mycobacteriales</taxon>
        <taxon>Mycobacteriaceae</taxon>
        <taxon>Mycolicibacterium</taxon>
    </lineage>
</organism>
<name>A0A1T3WF48_9MYCO</name>
<dbReference type="PANTHER" id="PTHR43353:SF5">
    <property type="entry name" value="SUCCINATE-SEMIALDEHYDE DEHYDROGENASE, MITOCHONDRIAL"/>
    <property type="match status" value="1"/>
</dbReference>
<dbReference type="InterPro" id="IPR015590">
    <property type="entry name" value="Aldehyde_DH_dom"/>
</dbReference>
<dbReference type="Gene3D" id="3.40.605.10">
    <property type="entry name" value="Aldehyde Dehydrogenase, Chain A, domain 1"/>
    <property type="match status" value="1"/>
</dbReference>
<dbReference type="InterPro" id="IPR050740">
    <property type="entry name" value="Aldehyde_DH_Superfamily"/>
</dbReference>
<evidence type="ECO:0000259" key="2">
    <source>
        <dbReference type="Pfam" id="PF00171"/>
    </source>
</evidence>
<dbReference type="SUPFAM" id="SSF53720">
    <property type="entry name" value="ALDH-like"/>
    <property type="match status" value="1"/>
</dbReference>
<protein>
    <submittedName>
        <fullName evidence="3">NAD-dependent succinate-semialdehyde dehydrogenase</fullName>
    </submittedName>
</protein>
<keyword evidence="1" id="KW-0560">Oxidoreductase</keyword>
<dbReference type="GO" id="GO:0004777">
    <property type="term" value="F:succinate-semialdehyde dehydrogenase (NAD+) activity"/>
    <property type="evidence" value="ECO:0007669"/>
    <property type="project" value="TreeGrafter"/>
</dbReference>
<reference evidence="3 4" key="1">
    <citation type="submission" date="2016-09" db="EMBL/GenBank/DDBJ databases">
        <title>genome sequences of unsequenced Mycobacteria.</title>
        <authorList>
            <person name="Greninger A.L."/>
            <person name="Jerome K.R."/>
            <person name="Mcnair B."/>
            <person name="Wallis C."/>
            <person name="Fang F."/>
        </authorList>
    </citation>
    <scope>NUCLEOTIDE SEQUENCE [LARGE SCALE GENOMIC DNA]</scope>
    <source>
        <strain evidence="3 4">BM1</strain>
    </source>
</reference>
<proteinExistence type="predicted"/>
<evidence type="ECO:0000256" key="1">
    <source>
        <dbReference type="ARBA" id="ARBA00023002"/>
    </source>
</evidence>
<dbReference type="EMBL" id="MIJD01000194">
    <property type="protein sequence ID" value="OPE53036.1"/>
    <property type="molecule type" value="Genomic_DNA"/>
</dbReference>
<evidence type="ECO:0000313" key="3">
    <source>
        <dbReference type="EMBL" id="OPE53036.1"/>
    </source>
</evidence>
<dbReference type="Gene3D" id="3.40.309.10">
    <property type="entry name" value="Aldehyde Dehydrogenase, Chain A, domain 2"/>
    <property type="match status" value="1"/>
</dbReference>
<dbReference type="InterPro" id="IPR016162">
    <property type="entry name" value="Ald_DH_N"/>
</dbReference>
<evidence type="ECO:0000313" key="4">
    <source>
        <dbReference type="Proteomes" id="UP000191039"/>
    </source>
</evidence>
<gene>
    <name evidence="3" type="ORF">BV510_17740</name>
</gene>
<dbReference type="InterPro" id="IPR016161">
    <property type="entry name" value="Ald_DH/histidinol_DH"/>
</dbReference>
<feature type="domain" description="Aldehyde dehydrogenase" evidence="2">
    <location>
        <begin position="2"/>
        <end position="115"/>
    </location>
</feature>